<evidence type="ECO:0000256" key="12">
    <source>
        <dbReference type="ARBA" id="ARBA00023012"/>
    </source>
</evidence>
<evidence type="ECO:0000256" key="3">
    <source>
        <dbReference type="ARBA" id="ARBA00012438"/>
    </source>
</evidence>
<feature type="domain" description="Histidine kinase" evidence="15">
    <location>
        <begin position="241"/>
        <end position="453"/>
    </location>
</feature>
<keyword evidence="8" id="KW-0547">Nucleotide-binding</keyword>
<dbReference type="InterPro" id="IPR036890">
    <property type="entry name" value="HATPase_C_sf"/>
</dbReference>
<dbReference type="PANTHER" id="PTHR45528:SF1">
    <property type="entry name" value="SENSOR HISTIDINE KINASE CPXA"/>
    <property type="match status" value="1"/>
</dbReference>
<dbReference type="InterPro" id="IPR005467">
    <property type="entry name" value="His_kinase_dom"/>
</dbReference>
<dbReference type="EC" id="2.7.13.3" evidence="3"/>
<dbReference type="InterPro" id="IPR004358">
    <property type="entry name" value="Sig_transdc_His_kin-like_C"/>
</dbReference>
<keyword evidence="12" id="KW-0902">Two-component regulatory system</keyword>
<evidence type="ECO:0000256" key="5">
    <source>
        <dbReference type="ARBA" id="ARBA00022553"/>
    </source>
</evidence>
<accession>A0ABN8KP37</accession>
<dbReference type="SMART" id="SM00304">
    <property type="entry name" value="HAMP"/>
    <property type="match status" value="1"/>
</dbReference>
<dbReference type="CDD" id="cd00082">
    <property type="entry name" value="HisKA"/>
    <property type="match status" value="1"/>
</dbReference>
<comment type="catalytic activity">
    <reaction evidence="1">
        <text>ATP + protein L-histidine = ADP + protein N-phospho-L-histidine.</text>
        <dbReference type="EC" id="2.7.13.3"/>
    </reaction>
</comment>
<proteinExistence type="predicted"/>
<evidence type="ECO:0000259" key="16">
    <source>
        <dbReference type="PROSITE" id="PS50885"/>
    </source>
</evidence>
<feature type="transmembrane region" description="Helical" evidence="14">
    <location>
        <begin position="6"/>
        <end position="27"/>
    </location>
</feature>
<evidence type="ECO:0000256" key="13">
    <source>
        <dbReference type="ARBA" id="ARBA00023136"/>
    </source>
</evidence>
<gene>
    <name evidence="17" type="primary">arlS_1</name>
    <name evidence="17" type="ORF">BACCIP111895_01608</name>
</gene>
<dbReference type="PANTHER" id="PTHR45528">
    <property type="entry name" value="SENSOR HISTIDINE KINASE CPXA"/>
    <property type="match status" value="1"/>
</dbReference>
<keyword evidence="7 14" id="KW-0812">Transmembrane</keyword>
<dbReference type="SMART" id="SM00387">
    <property type="entry name" value="HATPase_c"/>
    <property type="match status" value="1"/>
</dbReference>
<keyword evidence="9 17" id="KW-0418">Kinase</keyword>
<dbReference type="Proteomes" id="UP000838308">
    <property type="component" value="Unassembled WGS sequence"/>
</dbReference>
<evidence type="ECO:0000256" key="9">
    <source>
        <dbReference type="ARBA" id="ARBA00022777"/>
    </source>
</evidence>
<keyword evidence="18" id="KW-1185">Reference proteome</keyword>
<feature type="transmembrane region" description="Helical" evidence="14">
    <location>
        <begin position="161"/>
        <end position="179"/>
    </location>
</feature>
<evidence type="ECO:0000256" key="10">
    <source>
        <dbReference type="ARBA" id="ARBA00022840"/>
    </source>
</evidence>
<keyword evidence="5" id="KW-0597">Phosphoprotein</keyword>
<dbReference type="InterPro" id="IPR003594">
    <property type="entry name" value="HATPase_dom"/>
</dbReference>
<protein>
    <recommendedName>
        <fullName evidence="3">histidine kinase</fullName>
        <ecNumber evidence="3">2.7.13.3</ecNumber>
    </recommendedName>
</protein>
<organism evidence="17 18">
    <name type="scientific">Neobacillus rhizosphaerae</name>
    <dbReference type="NCBI Taxonomy" id="2880965"/>
    <lineage>
        <taxon>Bacteria</taxon>
        <taxon>Bacillati</taxon>
        <taxon>Bacillota</taxon>
        <taxon>Bacilli</taxon>
        <taxon>Bacillales</taxon>
        <taxon>Bacillaceae</taxon>
        <taxon>Neobacillus</taxon>
    </lineage>
</organism>
<keyword evidence="4" id="KW-1003">Cell membrane</keyword>
<evidence type="ECO:0000256" key="2">
    <source>
        <dbReference type="ARBA" id="ARBA00004651"/>
    </source>
</evidence>
<comment type="subcellular location">
    <subcellularLocation>
        <location evidence="2">Cell membrane</location>
        <topology evidence="2">Multi-pass membrane protein</topology>
    </subcellularLocation>
</comment>
<evidence type="ECO:0000313" key="17">
    <source>
        <dbReference type="EMBL" id="CAH2714445.1"/>
    </source>
</evidence>
<dbReference type="PRINTS" id="PR00344">
    <property type="entry name" value="BCTRLSENSOR"/>
</dbReference>
<keyword evidence="11 14" id="KW-1133">Transmembrane helix</keyword>
<comment type="caution">
    <text evidence="17">The sequence shown here is derived from an EMBL/GenBank/DDBJ whole genome shotgun (WGS) entry which is preliminary data.</text>
</comment>
<dbReference type="Gene3D" id="6.10.340.10">
    <property type="match status" value="1"/>
</dbReference>
<evidence type="ECO:0000256" key="6">
    <source>
        <dbReference type="ARBA" id="ARBA00022679"/>
    </source>
</evidence>
<evidence type="ECO:0000256" key="7">
    <source>
        <dbReference type="ARBA" id="ARBA00022692"/>
    </source>
</evidence>
<sequence length="453" mass="51197">MNKISFKIGLLFFVAIFLLESISMFFLHNNIIHSRVHDELSALQTRGNNHREVLQVSFHEETIKHIAMMEARTDSQVILTNPNGTIYMSSNKVTDEMKKIMKSTPKNVPHAGLILEDDWKKATYISSISPVVIDNKVNGYIYMFQNTLKIKNLISELNQHFLLAGVLSLLFMMIIITFLTRVVTHPLIQISEATKRISKGELSVSLPKLGKDEIGGLGESIRVLASDLDILKNERNEFLASISHELRTPLTYIKGYADIARRQDTSDADKDTYLGIIFEESVKLSKLVKELFNLAKMDENTFSIEKEEVHLQPYFQSIVEKVSPALKEHHLELFLECSAGLYAQIDPIRFEQVILNLLDNARKYSEPFTKISLIVSEESGKTHIKVIDQGRGIPEEDLPRIFERFYRVDKSRARSLGGTGLGLAIVKQLVESHGGTVAVTSSKYAGTTFEIVL</sequence>
<dbReference type="InterPro" id="IPR036097">
    <property type="entry name" value="HisK_dim/P_sf"/>
</dbReference>
<evidence type="ECO:0000256" key="1">
    <source>
        <dbReference type="ARBA" id="ARBA00000085"/>
    </source>
</evidence>
<evidence type="ECO:0000256" key="14">
    <source>
        <dbReference type="SAM" id="Phobius"/>
    </source>
</evidence>
<dbReference type="GO" id="GO:0004673">
    <property type="term" value="F:protein histidine kinase activity"/>
    <property type="evidence" value="ECO:0007669"/>
    <property type="project" value="UniProtKB-EC"/>
</dbReference>
<dbReference type="SMART" id="SM00388">
    <property type="entry name" value="HisKA"/>
    <property type="match status" value="1"/>
</dbReference>
<dbReference type="Pfam" id="PF00672">
    <property type="entry name" value="HAMP"/>
    <property type="match status" value="1"/>
</dbReference>
<dbReference type="SUPFAM" id="SSF55874">
    <property type="entry name" value="ATPase domain of HSP90 chaperone/DNA topoisomerase II/histidine kinase"/>
    <property type="match status" value="1"/>
</dbReference>
<dbReference type="Pfam" id="PF00512">
    <property type="entry name" value="HisKA"/>
    <property type="match status" value="1"/>
</dbReference>
<dbReference type="CDD" id="cd00075">
    <property type="entry name" value="HATPase"/>
    <property type="match status" value="1"/>
</dbReference>
<dbReference type="RefSeq" id="WP_248734767.1">
    <property type="nucleotide sequence ID" value="NZ_CALBWS010000007.1"/>
</dbReference>
<feature type="domain" description="HAMP" evidence="16">
    <location>
        <begin position="181"/>
        <end position="233"/>
    </location>
</feature>
<dbReference type="InterPro" id="IPR003660">
    <property type="entry name" value="HAMP_dom"/>
</dbReference>
<dbReference type="Gene3D" id="3.30.565.10">
    <property type="entry name" value="Histidine kinase-like ATPase, C-terminal domain"/>
    <property type="match status" value="1"/>
</dbReference>
<evidence type="ECO:0000256" key="4">
    <source>
        <dbReference type="ARBA" id="ARBA00022475"/>
    </source>
</evidence>
<dbReference type="SUPFAM" id="SSF47384">
    <property type="entry name" value="Homodimeric domain of signal transducing histidine kinase"/>
    <property type="match status" value="1"/>
</dbReference>
<evidence type="ECO:0000259" key="15">
    <source>
        <dbReference type="PROSITE" id="PS50109"/>
    </source>
</evidence>
<dbReference type="Gene3D" id="1.10.287.130">
    <property type="match status" value="1"/>
</dbReference>
<keyword evidence="13 14" id="KW-0472">Membrane</keyword>
<name>A0ABN8KP37_9BACI</name>
<dbReference type="InterPro" id="IPR003661">
    <property type="entry name" value="HisK_dim/P_dom"/>
</dbReference>
<dbReference type="PROSITE" id="PS50109">
    <property type="entry name" value="HIS_KIN"/>
    <property type="match status" value="1"/>
</dbReference>
<keyword evidence="10" id="KW-0067">ATP-binding</keyword>
<dbReference type="CDD" id="cd06225">
    <property type="entry name" value="HAMP"/>
    <property type="match status" value="1"/>
</dbReference>
<dbReference type="Pfam" id="PF02518">
    <property type="entry name" value="HATPase_c"/>
    <property type="match status" value="1"/>
</dbReference>
<reference evidence="17" key="1">
    <citation type="submission" date="2022-04" db="EMBL/GenBank/DDBJ databases">
        <authorList>
            <person name="Criscuolo A."/>
        </authorList>
    </citation>
    <scope>NUCLEOTIDE SEQUENCE</scope>
    <source>
        <strain evidence="17">CIP111895</strain>
    </source>
</reference>
<dbReference type="PROSITE" id="PS50885">
    <property type="entry name" value="HAMP"/>
    <property type="match status" value="1"/>
</dbReference>
<evidence type="ECO:0000256" key="8">
    <source>
        <dbReference type="ARBA" id="ARBA00022741"/>
    </source>
</evidence>
<dbReference type="SUPFAM" id="SSF158472">
    <property type="entry name" value="HAMP domain-like"/>
    <property type="match status" value="1"/>
</dbReference>
<keyword evidence="6 17" id="KW-0808">Transferase</keyword>
<dbReference type="EMBL" id="CALBWS010000007">
    <property type="protein sequence ID" value="CAH2714445.1"/>
    <property type="molecule type" value="Genomic_DNA"/>
</dbReference>
<dbReference type="InterPro" id="IPR050398">
    <property type="entry name" value="HssS/ArlS-like"/>
</dbReference>
<evidence type="ECO:0000256" key="11">
    <source>
        <dbReference type="ARBA" id="ARBA00022989"/>
    </source>
</evidence>
<evidence type="ECO:0000313" key="18">
    <source>
        <dbReference type="Proteomes" id="UP000838308"/>
    </source>
</evidence>